<feature type="signal peptide" evidence="2">
    <location>
        <begin position="1"/>
        <end position="21"/>
    </location>
</feature>
<dbReference type="SUPFAM" id="SSF52058">
    <property type="entry name" value="L domain-like"/>
    <property type="match status" value="1"/>
</dbReference>
<proteinExistence type="predicted"/>
<evidence type="ECO:0000256" key="2">
    <source>
        <dbReference type="SAM" id="SignalP"/>
    </source>
</evidence>
<name>A0ABV1H729_9FIRM</name>
<comment type="caution">
    <text evidence="3">The sequence shown here is derived from an EMBL/GenBank/DDBJ whole genome shotgun (WGS) entry which is preliminary data.</text>
</comment>
<evidence type="ECO:0000313" key="4">
    <source>
        <dbReference type="Proteomes" id="UP001546774"/>
    </source>
</evidence>
<dbReference type="InterPro" id="IPR053139">
    <property type="entry name" value="Surface_bspA-like"/>
</dbReference>
<gene>
    <name evidence="3" type="ORF">WMO37_10925</name>
</gene>
<dbReference type="Pfam" id="PF13306">
    <property type="entry name" value="LRR_5"/>
    <property type="match status" value="1"/>
</dbReference>
<keyword evidence="2" id="KW-0732">Signal</keyword>
<reference evidence="3" key="1">
    <citation type="submission" date="2024-03" db="EMBL/GenBank/DDBJ databases">
        <title>Human intestinal bacterial collection.</title>
        <authorList>
            <person name="Pauvert C."/>
            <person name="Hitch T.C.A."/>
            <person name="Clavel T."/>
        </authorList>
    </citation>
    <scope>NUCLEOTIDE SEQUENCE [LARGE SCALE GENOMIC DNA]</scope>
    <source>
        <strain evidence="3">CLA-AA-H89B</strain>
    </source>
</reference>
<dbReference type="Proteomes" id="UP001546774">
    <property type="component" value="Unassembled WGS sequence"/>
</dbReference>
<feature type="chain" id="PRO_5046396147" evidence="2">
    <location>
        <begin position="22"/>
        <end position="221"/>
    </location>
</feature>
<protein>
    <submittedName>
        <fullName evidence="3">Leucine-rich repeat domain-containing protein</fullName>
    </submittedName>
</protein>
<dbReference type="PANTHER" id="PTHR45661:SF3">
    <property type="entry name" value="IG-LIKE DOMAIN-CONTAINING PROTEIN"/>
    <property type="match status" value="1"/>
</dbReference>
<keyword evidence="4" id="KW-1185">Reference proteome</keyword>
<dbReference type="Gene3D" id="3.80.10.10">
    <property type="entry name" value="Ribonuclease Inhibitor"/>
    <property type="match status" value="2"/>
</dbReference>
<evidence type="ECO:0000256" key="1">
    <source>
        <dbReference type="SAM" id="Coils"/>
    </source>
</evidence>
<accession>A0ABV1H729</accession>
<dbReference type="EMBL" id="JBBMFS010000009">
    <property type="protein sequence ID" value="MEQ2555510.1"/>
    <property type="molecule type" value="Genomic_DNA"/>
</dbReference>
<organism evidence="3 4">
    <name type="scientific">Lachnospira intestinalis</name>
    <dbReference type="NCBI Taxonomy" id="3133158"/>
    <lineage>
        <taxon>Bacteria</taxon>
        <taxon>Bacillati</taxon>
        <taxon>Bacillota</taxon>
        <taxon>Clostridia</taxon>
        <taxon>Lachnospirales</taxon>
        <taxon>Lachnospiraceae</taxon>
        <taxon>Lachnospira</taxon>
    </lineage>
</organism>
<feature type="coiled-coil region" evidence="1">
    <location>
        <begin position="28"/>
        <end position="62"/>
    </location>
</feature>
<dbReference type="PANTHER" id="PTHR45661">
    <property type="entry name" value="SURFACE ANTIGEN"/>
    <property type="match status" value="1"/>
</dbReference>
<evidence type="ECO:0000313" key="3">
    <source>
        <dbReference type="EMBL" id="MEQ2555510.1"/>
    </source>
</evidence>
<keyword evidence="1" id="KW-0175">Coiled coil</keyword>
<sequence>MKKILLMWCIFLALFSLSACNERNVINNEETTTELSETDKRQQEWQNKKNEIMNSINEENAEYKGKCGAYANWYYKDNIFVIKGKGGVIKDWKDYLRENNISLDIKTIAIDDNISEMYPGAFMYSDVENVYWSNGMDEITTDAFFNCNELKEIYIPSNVKKIGHSAFMGCQNLEKIENSEQLEKIDDFAFALCKQLKEIIISNNVEIGEQAFYRNTVVTKR</sequence>
<dbReference type="InterPro" id="IPR032675">
    <property type="entry name" value="LRR_dom_sf"/>
</dbReference>
<dbReference type="InterPro" id="IPR026906">
    <property type="entry name" value="LRR_5"/>
</dbReference>
<dbReference type="PROSITE" id="PS51257">
    <property type="entry name" value="PROKAR_LIPOPROTEIN"/>
    <property type="match status" value="1"/>
</dbReference>